<dbReference type="KEGG" id="apre:CNX65_10160"/>
<protein>
    <submittedName>
        <fullName evidence="2">Uncharacterized protein</fullName>
    </submittedName>
</protein>
<name>A0A290Z3R0_9PSEU</name>
<reference evidence="2" key="1">
    <citation type="submission" date="2017-09" db="EMBL/GenBank/DDBJ databases">
        <title>Complete Genome Sequence of ansamitocin-producing Bacterium Actinosynnema pretiosum X47.</title>
        <authorList>
            <person name="Cao G."/>
            <person name="Zong G."/>
            <person name="Zhong C."/>
            <person name="Fu J."/>
        </authorList>
    </citation>
    <scope>NUCLEOTIDE SEQUENCE [LARGE SCALE GENOMIC DNA]</scope>
    <source>
        <strain evidence="2">X47</strain>
    </source>
</reference>
<dbReference type="Proteomes" id="UP000218505">
    <property type="component" value="Chromosome"/>
</dbReference>
<organism evidence="2 3">
    <name type="scientific">Actinosynnema pretiosum</name>
    <dbReference type="NCBI Taxonomy" id="42197"/>
    <lineage>
        <taxon>Bacteria</taxon>
        <taxon>Bacillati</taxon>
        <taxon>Actinomycetota</taxon>
        <taxon>Actinomycetes</taxon>
        <taxon>Pseudonocardiales</taxon>
        <taxon>Pseudonocardiaceae</taxon>
        <taxon>Actinosynnema</taxon>
    </lineage>
</organism>
<feature type="transmembrane region" description="Helical" evidence="1">
    <location>
        <begin position="47"/>
        <end position="68"/>
    </location>
</feature>
<gene>
    <name evidence="2" type="ORF">CNX65_10160</name>
</gene>
<dbReference type="AlphaFoldDB" id="A0A290Z3R0"/>
<dbReference type="RefSeq" id="WP_096492547.1">
    <property type="nucleotide sequence ID" value="NZ_CP023445.1"/>
</dbReference>
<keyword evidence="1" id="KW-0472">Membrane</keyword>
<sequence>MSVPPPVIGLGALVALVLLVLLWKVLATAGLIGLAQWAVITQAEHPAVVVLVLGVPALVTAALLLRLVTRPALATHRPPRRLR</sequence>
<accession>A0A290Z3R0</accession>
<keyword evidence="1" id="KW-0812">Transmembrane</keyword>
<keyword evidence="1" id="KW-1133">Transmembrane helix</keyword>
<proteinExistence type="predicted"/>
<keyword evidence="3" id="KW-1185">Reference proteome</keyword>
<evidence type="ECO:0000313" key="2">
    <source>
        <dbReference type="EMBL" id="ATE53609.1"/>
    </source>
</evidence>
<evidence type="ECO:0000256" key="1">
    <source>
        <dbReference type="SAM" id="Phobius"/>
    </source>
</evidence>
<dbReference type="EMBL" id="CP023445">
    <property type="protein sequence ID" value="ATE53609.1"/>
    <property type="molecule type" value="Genomic_DNA"/>
</dbReference>
<evidence type="ECO:0000313" key="3">
    <source>
        <dbReference type="Proteomes" id="UP000218505"/>
    </source>
</evidence>